<dbReference type="SUPFAM" id="SSF50249">
    <property type="entry name" value="Nucleic acid-binding proteins"/>
    <property type="match status" value="1"/>
</dbReference>
<dbReference type="Pfam" id="PF12172">
    <property type="entry name" value="zf-ChsH2"/>
    <property type="match status" value="1"/>
</dbReference>
<evidence type="ECO:0000313" key="4">
    <source>
        <dbReference type="EMBL" id="GGI78927.1"/>
    </source>
</evidence>
<dbReference type="EMBL" id="BMNM01000005">
    <property type="protein sequence ID" value="GGI78927.1"/>
    <property type="molecule type" value="Genomic_DNA"/>
</dbReference>
<reference evidence="3" key="4">
    <citation type="journal article" date="2023" name="Microbiol. Resour. Announc.">
        <title>Complete Genome Sequence of Vulcanisaeta souniana Strain IC-059, a Hyperthermophilic Archaeon Isolated from Hot Spring Water in Japan.</title>
        <authorList>
            <person name="Kato S."/>
            <person name="Itoh T."/>
            <person name="Wu L."/>
            <person name="Ma J."/>
            <person name="Ohkuma M."/>
        </authorList>
    </citation>
    <scope>NUCLEOTIDE SEQUENCE</scope>
    <source>
        <strain evidence="3">JCM 11219</strain>
    </source>
</reference>
<evidence type="ECO:0000313" key="5">
    <source>
        <dbReference type="Proteomes" id="UP000657075"/>
    </source>
</evidence>
<reference evidence="6" key="3">
    <citation type="submission" date="2022-09" db="EMBL/GenBank/DDBJ databases">
        <title>Complete genome sequence of Vulcanisaeta souniana.</title>
        <authorList>
            <person name="Kato S."/>
            <person name="Itoh T."/>
            <person name="Ohkuma M."/>
        </authorList>
    </citation>
    <scope>NUCLEOTIDE SEQUENCE [LARGE SCALE GENOMIC DNA]</scope>
    <source>
        <strain evidence="6">JCM 11219</strain>
    </source>
</reference>
<dbReference type="Proteomes" id="UP001060771">
    <property type="component" value="Chromosome"/>
</dbReference>
<dbReference type="Pfam" id="PF01796">
    <property type="entry name" value="OB_ChsH2_C"/>
    <property type="match status" value="1"/>
</dbReference>
<keyword evidence="6" id="KW-1185">Reference proteome</keyword>
<dbReference type="EMBL" id="AP026830">
    <property type="protein sequence ID" value="BDR93280.1"/>
    <property type="molecule type" value="Genomic_DNA"/>
</dbReference>
<feature type="domain" description="ChsH2 C-terminal OB-fold" evidence="1">
    <location>
        <begin position="52"/>
        <end position="102"/>
    </location>
</feature>
<dbReference type="InterPro" id="IPR022002">
    <property type="entry name" value="ChsH2_Znr"/>
</dbReference>
<dbReference type="InterPro" id="IPR012340">
    <property type="entry name" value="NA-bd_OB-fold"/>
</dbReference>
<dbReference type="PANTHER" id="PTHR34075:SF5">
    <property type="entry name" value="BLR3430 PROTEIN"/>
    <property type="match status" value="1"/>
</dbReference>
<organism evidence="4 5">
    <name type="scientific">Vulcanisaeta souniana JCM 11219</name>
    <dbReference type="NCBI Taxonomy" id="1293586"/>
    <lineage>
        <taxon>Archaea</taxon>
        <taxon>Thermoproteota</taxon>
        <taxon>Thermoprotei</taxon>
        <taxon>Thermoproteales</taxon>
        <taxon>Thermoproteaceae</taxon>
        <taxon>Vulcanisaeta</taxon>
    </lineage>
</organism>
<feature type="domain" description="ChsH2 rubredoxin-like zinc ribbon" evidence="2">
    <location>
        <begin position="21"/>
        <end position="47"/>
    </location>
</feature>
<dbReference type="GeneID" id="76207915"/>
<evidence type="ECO:0000259" key="2">
    <source>
        <dbReference type="Pfam" id="PF12172"/>
    </source>
</evidence>
<dbReference type="AlphaFoldDB" id="A0A830EFX6"/>
<evidence type="ECO:0000259" key="1">
    <source>
        <dbReference type="Pfam" id="PF01796"/>
    </source>
</evidence>
<proteinExistence type="predicted"/>
<accession>A0A830EFX6</accession>
<reference evidence="4" key="2">
    <citation type="submission" date="2020-09" db="EMBL/GenBank/DDBJ databases">
        <authorList>
            <person name="Sun Q."/>
            <person name="Ohkuma M."/>
        </authorList>
    </citation>
    <scope>NUCLEOTIDE SEQUENCE</scope>
    <source>
        <strain evidence="4">JCM 11219</strain>
    </source>
</reference>
<dbReference type="InterPro" id="IPR052513">
    <property type="entry name" value="Thioester_dehydratase-like"/>
</dbReference>
<dbReference type="InterPro" id="IPR002878">
    <property type="entry name" value="ChsH2_C"/>
</dbReference>
<dbReference type="Gene3D" id="2.20.20.30">
    <property type="entry name" value="reverse gyrase domain"/>
    <property type="match status" value="1"/>
</dbReference>
<evidence type="ECO:0008006" key="7">
    <source>
        <dbReference type="Google" id="ProtNLM"/>
    </source>
</evidence>
<dbReference type="RefSeq" id="WP_188603358.1">
    <property type="nucleotide sequence ID" value="NZ_AP026830.1"/>
</dbReference>
<evidence type="ECO:0000313" key="3">
    <source>
        <dbReference type="EMBL" id="BDR93280.1"/>
    </source>
</evidence>
<protein>
    <recommendedName>
        <fullName evidence="7">DUF35 domain-containing protein</fullName>
    </recommendedName>
</protein>
<reference evidence="4" key="1">
    <citation type="journal article" date="2014" name="Int. J. Syst. Evol. Microbiol.">
        <title>Complete genome sequence of Corynebacterium casei LMG S-19264T (=DSM 44701T), isolated from a smear-ripened cheese.</title>
        <authorList>
            <consortium name="US DOE Joint Genome Institute (JGI-PGF)"/>
            <person name="Walter F."/>
            <person name="Albersmeier A."/>
            <person name="Kalinowski J."/>
            <person name="Ruckert C."/>
        </authorList>
    </citation>
    <scope>NUCLEOTIDE SEQUENCE</scope>
    <source>
        <strain evidence="4">JCM 11219</strain>
    </source>
</reference>
<gene>
    <name evidence="4" type="ORF">GCM10007112_14800</name>
    <name evidence="3" type="ORF">Vsou_23730</name>
</gene>
<dbReference type="OrthoDB" id="9573at2157"/>
<name>A0A830EFX6_9CREN</name>
<dbReference type="Proteomes" id="UP000657075">
    <property type="component" value="Unassembled WGS sequence"/>
</dbReference>
<sequence>MELEELLKEYNRIYENGLVPITRCRACGYKFHMPRTRCPRCGSTNLEVIGYGEGTIYSYTIIERGLPTKTIVVLVDFDGAKVKANYVGDLNALRIGARVRVVRRDGNIYFTNY</sequence>
<evidence type="ECO:0000313" key="6">
    <source>
        <dbReference type="Proteomes" id="UP001060771"/>
    </source>
</evidence>
<dbReference type="PANTHER" id="PTHR34075">
    <property type="entry name" value="BLR3430 PROTEIN"/>
    <property type="match status" value="1"/>
</dbReference>